<comment type="caution">
    <text evidence="2">The sequence shown here is derived from an EMBL/GenBank/DDBJ whole genome shotgun (WGS) entry which is preliminary data.</text>
</comment>
<feature type="compositionally biased region" description="Polar residues" evidence="1">
    <location>
        <begin position="149"/>
        <end position="163"/>
    </location>
</feature>
<keyword evidence="3" id="KW-1185">Reference proteome</keyword>
<reference evidence="2 3" key="1">
    <citation type="submission" date="2024-08" db="EMBL/GenBank/DDBJ databases">
        <title>Insights into the chromosomal genome structure of Flemingia macrophylla.</title>
        <authorList>
            <person name="Ding Y."/>
            <person name="Zhao Y."/>
            <person name="Bi W."/>
            <person name="Wu M."/>
            <person name="Zhao G."/>
            <person name="Gong Y."/>
            <person name="Li W."/>
            <person name="Zhang P."/>
        </authorList>
    </citation>
    <scope>NUCLEOTIDE SEQUENCE [LARGE SCALE GENOMIC DNA]</scope>
    <source>
        <strain evidence="2">DYQJB</strain>
        <tissue evidence="2">Leaf</tissue>
    </source>
</reference>
<feature type="compositionally biased region" description="Basic and acidic residues" evidence="1">
    <location>
        <begin position="135"/>
        <end position="147"/>
    </location>
</feature>
<dbReference type="EMBL" id="JBGMDY010000009">
    <property type="protein sequence ID" value="KAL2321926.1"/>
    <property type="molecule type" value="Genomic_DNA"/>
</dbReference>
<gene>
    <name evidence="2" type="ORF">Fmac_026305</name>
</gene>
<proteinExistence type="predicted"/>
<feature type="region of interest" description="Disordered" evidence="1">
    <location>
        <begin position="135"/>
        <end position="173"/>
    </location>
</feature>
<evidence type="ECO:0000256" key="1">
    <source>
        <dbReference type="SAM" id="MobiDB-lite"/>
    </source>
</evidence>
<accession>A0ABD1LEH0</accession>
<protein>
    <submittedName>
        <fullName evidence="2">Uncharacterized protein</fullName>
    </submittedName>
</protein>
<evidence type="ECO:0000313" key="2">
    <source>
        <dbReference type="EMBL" id="KAL2321926.1"/>
    </source>
</evidence>
<organism evidence="2 3">
    <name type="scientific">Flemingia macrophylla</name>
    <dbReference type="NCBI Taxonomy" id="520843"/>
    <lineage>
        <taxon>Eukaryota</taxon>
        <taxon>Viridiplantae</taxon>
        <taxon>Streptophyta</taxon>
        <taxon>Embryophyta</taxon>
        <taxon>Tracheophyta</taxon>
        <taxon>Spermatophyta</taxon>
        <taxon>Magnoliopsida</taxon>
        <taxon>eudicotyledons</taxon>
        <taxon>Gunneridae</taxon>
        <taxon>Pentapetalae</taxon>
        <taxon>rosids</taxon>
        <taxon>fabids</taxon>
        <taxon>Fabales</taxon>
        <taxon>Fabaceae</taxon>
        <taxon>Papilionoideae</taxon>
        <taxon>50 kb inversion clade</taxon>
        <taxon>NPAAA clade</taxon>
        <taxon>indigoferoid/millettioid clade</taxon>
        <taxon>Phaseoleae</taxon>
        <taxon>Flemingia</taxon>
    </lineage>
</organism>
<dbReference type="Proteomes" id="UP001603857">
    <property type="component" value="Unassembled WGS sequence"/>
</dbReference>
<feature type="region of interest" description="Disordered" evidence="1">
    <location>
        <begin position="76"/>
        <end position="97"/>
    </location>
</feature>
<sequence length="173" mass="19289">MAKYSLHHCSFDPMDENPQLSAIISRPRHLYLMPCLLNSTKCLSDEMCLCIPLPAIHSESSALRNLDPIVELPLEDDDEVPLPQAGPASPPHSTPSFPCVLFVNRNRKKEKTIKDGVVHKEKSYGEKFSKLLLIREKGKKNSSDKRTSPPLSTSANDPRQGVNNVLDDMAEDL</sequence>
<dbReference type="AlphaFoldDB" id="A0ABD1LEH0"/>
<evidence type="ECO:0000313" key="3">
    <source>
        <dbReference type="Proteomes" id="UP001603857"/>
    </source>
</evidence>
<name>A0ABD1LEH0_9FABA</name>